<dbReference type="CDD" id="cd00082">
    <property type="entry name" value="HisKA"/>
    <property type="match status" value="1"/>
</dbReference>
<keyword evidence="4" id="KW-1003">Cell membrane</keyword>
<evidence type="ECO:0000259" key="16">
    <source>
        <dbReference type="PROSITE" id="PS50885"/>
    </source>
</evidence>
<dbReference type="CDD" id="cd06225">
    <property type="entry name" value="HAMP"/>
    <property type="match status" value="1"/>
</dbReference>
<dbReference type="GO" id="GO:0005524">
    <property type="term" value="F:ATP binding"/>
    <property type="evidence" value="ECO:0007669"/>
    <property type="project" value="UniProtKB-KW"/>
</dbReference>
<feature type="domain" description="HAMP" evidence="16">
    <location>
        <begin position="392"/>
        <end position="444"/>
    </location>
</feature>
<comment type="catalytic activity">
    <reaction evidence="1">
        <text>ATP + protein L-histidine = ADP + protein N-phospho-L-histidine.</text>
        <dbReference type="EC" id="2.7.13.3"/>
    </reaction>
</comment>
<reference evidence="17 18" key="1">
    <citation type="journal article" date="2017" name="ISME J.">
        <title>Energy and carbon metabolisms in a deep terrestrial subsurface fluid microbial community.</title>
        <authorList>
            <person name="Momper L."/>
            <person name="Jungbluth S.P."/>
            <person name="Lee M.D."/>
            <person name="Amend J.P."/>
        </authorList>
    </citation>
    <scope>NUCLEOTIDE SEQUENCE [LARGE SCALE GENOMIC DNA]</scope>
    <source>
        <strain evidence="17">SURF_29</strain>
    </source>
</reference>
<dbReference type="InterPro" id="IPR005467">
    <property type="entry name" value="His_kinase_dom"/>
</dbReference>
<evidence type="ECO:0000313" key="18">
    <source>
        <dbReference type="Proteomes" id="UP000285655"/>
    </source>
</evidence>
<evidence type="ECO:0000256" key="4">
    <source>
        <dbReference type="ARBA" id="ARBA00022475"/>
    </source>
</evidence>
<dbReference type="Pfam" id="PF00512">
    <property type="entry name" value="HisKA"/>
    <property type="match status" value="1"/>
</dbReference>
<comment type="subcellular location">
    <subcellularLocation>
        <location evidence="2">Cell membrane</location>
        <topology evidence="2">Multi-pass membrane protein</topology>
    </subcellularLocation>
</comment>
<evidence type="ECO:0000256" key="6">
    <source>
        <dbReference type="ARBA" id="ARBA00022679"/>
    </source>
</evidence>
<dbReference type="Gene3D" id="1.10.287.130">
    <property type="match status" value="1"/>
</dbReference>
<protein>
    <recommendedName>
        <fullName evidence="3">histidine kinase</fullName>
        <ecNumber evidence="3">2.7.13.3</ecNumber>
    </recommendedName>
</protein>
<dbReference type="Gene3D" id="3.30.565.10">
    <property type="entry name" value="Histidine kinase-like ATPase, C-terminal domain"/>
    <property type="match status" value="1"/>
</dbReference>
<keyword evidence="11 14" id="KW-1133">Transmembrane helix</keyword>
<keyword evidence="13 14" id="KW-0472">Membrane</keyword>
<dbReference type="SUPFAM" id="SSF55874">
    <property type="entry name" value="ATPase domain of HSP90 chaperone/DNA topoisomerase II/histidine kinase"/>
    <property type="match status" value="1"/>
</dbReference>
<keyword evidence="10" id="KW-0067">ATP-binding</keyword>
<evidence type="ECO:0000256" key="2">
    <source>
        <dbReference type="ARBA" id="ARBA00004651"/>
    </source>
</evidence>
<evidence type="ECO:0000256" key="12">
    <source>
        <dbReference type="ARBA" id="ARBA00023012"/>
    </source>
</evidence>
<dbReference type="SMART" id="SM00304">
    <property type="entry name" value="HAMP"/>
    <property type="match status" value="1"/>
</dbReference>
<evidence type="ECO:0000256" key="1">
    <source>
        <dbReference type="ARBA" id="ARBA00000085"/>
    </source>
</evidence>
<gene>
    <name evidence="17" type="ORF">C4544_03120</name>
</gene>
<dbReference type="InterPro" id="IPR003594">
    <property type="entry name" value="HATPase_dom"/>
</dbReference>
<comment type="caution">
    <text evidence="17">The sequence shown here is derived from an EMBL/GenBank/DDBJ whole genome shotgun (WGS) entry which is preliminary data.</text>
</comment>
<feature type="transmembrane region" description="Helical" evidence="14">
    <location>
        <begin position="368"/>
        <end position="390"/>
    </location>
</feature>
<dbReference type="PANTHER" id="PTHR45528">
    <property type="entry name" value="SENSOR HISTIDINE KINASE CPXA"/>
    <property type="match status" value="1"/>
</dbReference>
<dbReference type="InterPro" id="IPR036890">
    <property type="entry name" value="HATPase_C_sf"/>
</dbReference>
<evidence type="ECO:0000256" key="9">
    <source>
        <dbReference type="ARBA" id="ARBA00022777"/>
    </source>
</evidence>
<dbReference type="SUPFAM" id="SSF158472">
    <property type="entry name" value="HAMP domain-like"/>
    <property type="match status" value="1"/>
</dbReference>
<dbReference type="SUPFAM" id="SSF47384">
    <property type="entry name" value="Homodimeric domain of signal transducing histidine kinase"/>
    <property type="match status" value="1"/>
</dbReference>
<keyword evidence="9" id="KW-0418">Kinase</keyword>
<dbReference type="EC" id="2.7.13.3" evidence="3"/>
<keyword evidence="8" id="KW-0547">Nucleotide-binding</keyword>
<dbReference type="PANTHER" id="PTHR45528:SF1">
    <property type="entry name" value="SENSOR HISTIDINE KINASE CPXA"/>
    <property type="match status" value="1"/>
</dbReference>
<keyword evidence="12" id="KW-0902">Two-component regulatory system</keyword>
<keyword evidence="7 14" id="KW-0812">Transmembrane</keyword>
<feature type="domain" description="Histidine kinase" evidence="15">
    <location>
        <begin position="459"/>
        <end position="685"/>
    </location>
</feature>
<dbReference type="SMART" id="SM00387">
    <property type="entry name" value="HATPase_c"/>
    <property type="match status" value="1"/>
</dbReference>
<name>A0A419DEH1_9BACT</name>
<feature type="transmembrane region" description="Helical" evidence="14">
    <location>
        <begin position="191"/>
        <end position="210"/>
    </location>
</feature>
<feature type="transmembrane region" description="Helical" evidence="14">
    <location>
        <begin position="84"/>
        <end position="105"/>
    </location>
</feature>
<feature type="transmembrane region" description="Helical" evidence="14">
    <location>
        <begin position="149"/>
        <end position="171"/>
    </location>
</feature>
<dbReference type="Pfam" id="PF02518">
    <property type="entry name" value="HATPase_c"/>
    <property type="match status" value="1"/>
</dbReference>
<organism evidence="17 18">
    <name type="scientific">candidate division WS5 bacterium</name>
    <dbReference type="NCBI Taxonomy" id="2093353"/>
    <lineage>
        <taxon>Bacteria</taxon>
        <taxon>candidate division WS5</taxon>
    </lineage>
</organism>
<evidence type="ECO:0000259" key="15">
    <source>
        <dbReference type="PROSITE" id="PS50109"/>
    </source>
</evidence>
<evidence type="ECO:0000256" key="11">
    <source>
        <dbReference type="ARBA" id="ARBA00022989"/>
    </source>
</evidence>
<evidence type="ECO:0000256" key="7">
    <source>
        <dbReference type="ARBA" id="ARBA00022692"/>
    </source>
</evidence>
<evidence type="ECO:0000256" key="5">
    <source>
        <dbReference type="ARBA" id="ARBA00022553"/>
    </source>
</evidence>
<evidence type="ECO:0000256" key="14">
    <source>
        <dbReference type="SAM" id="Phobius"/>
    </source>
</evidence>
<evidence type="ECO:0000313" key="17">
    <source>
        <dbReference type="EMBL" id="RJO61477.1"/>
    </source>
</evidence>
<dbReference type="SMART" id="SM00388">
    <property type="entry name" value="HisKA"/>
    <property type="match status" value="1"/>
</dbReference>
<feature type="transmembrane region" description="Helical" evidence="14">
    <location>
        <begin position="39"/>
        <end position="63"/>
    </location>
</feature>
<dbReference type="FunFam" id="3.30.565.10:FF:000006">
    <property type="entry name" value="Sensor histidine kinase WalK"/>
    <property type="match status" value="1"/>
</dbReference>
<dbReference type="InterPro" id="IPR004358">
    <property type="entry name" value="Sig_transdc_His_kin-like_C"/>
</dbReference>
<evidence type="ECO:0000256" key="3">
    <source>
        <dbReference type="ARBA" id="ARBA00012438"/>
    </source>
</evidence>
<accession>A0A419DEH1</accession>
<dbReference type="AlphaFoldDB" id="A0A419DEH1"/>
<dbReference type="PRINTS" id="PR00344">
    <property type="entry name" value="BCTRLSENSOR"/>
</dbReference>
<dbReference type="Proteomes" id="UP000285655">
    <property type="component" value="Unassembled WGS sequence"/>
</dbReference>
<dbReference type="Gene3D" id="6.10.340.10">
    <property type="match status" value="1"/>
</dbReference>
<dbReference type="InterPro" id="IPR036097">
    <property type="entry name" value="HisK_dim/P_sf"/>
</dbReference>
<dbReference type="InterPro" id="IPR003660">
    <property type="entry name" value="HAMP_dom"/>
</dbReference>
<dbReference type="InterPro" id="IPR050398">
    <property type="entry name" value="HssS/ArlS-like"/>
</dbReference>
<evidence type="ECO:0000256" key="10">
    <source>
        <dbReference type="ARBA" id="ARBA00022840"/>
    </source>
</evidence>
<proteinExistence type="predicted"/>
<evidence type="ECO:0000256" key="13">
    <source>
        <dbReference type="ARBA" id="ARBA00023136"/>
    </source>
</evidence>
<sequence>MSEQPKESHTKSIVFAILFSVLLFILVLIGQISSSLEDLNIIIALNRALALSGLLLISLFLILETFCRFVKSGARFLLPAGRTLGFFGFILAVIHAASVLFLLTGDFSREWLSIQSTSVNFAKASIIAFIILFVGFIKTISDKLGERKWLYIQAVGYMGLIFILAHVILLKNLTPESLQAFFFNAVRQTEVIFIFIFFIIIAIIRAFLHFLNKKASLQVKTVAHTLLYLAAGAIILIFYLDIAHTERNYEEIFHSNENTVVYIKGLSGSDDESKIFETTDSITKSSGNETAVFFLNNEKRIIHHPDKSREDRLYAYFKESPEDTSVQNIKREDGGSVFLDTVSRFDEEKYIVVSADYSRVGKGYSRQIFYSAVLIVIVTFTTAIMTLLFGRKNIIKPIKKVTTAANNISAGKFDTKIDIKSNDEFRVLADTFNNMSQTLQKQISDLMKLDKLKNEFIAIASHNLRTPLTTLRGYLDYLEMPQTGKLNKKQKDTIEKAQHSATSLASLTEGLINITSLEREGVKIEKESVNLTDIISEILKEIEPKAKEKKIKIQNKIEKKEIKTIGDAAKLKQAFLSVLENAVKFNKDGGGIVLDEIIDDTKQPTIGRKEFIITIKDTGIGISKEEKENVFQKFNRGTSTYTYTYEGVGLGLYVARLIIQAHHGRIWFESKEGQGTTFYISLTVE</sequence>
<dbReference type="PROSITE" id="PS50109">
    <property type="entry name" value="HIS_KIN"/>
    <property type="match status" value="1"/>
</dbReference>
<feature type="transmembrane region" description="Helical" evidence="14">
    <location>
        <begin position="222"/>
        <end position="240"/>
    </location>
</feature>
<feature type="transmembrane region" description="Helical" evidence="14">
    <location>
        <begin position="117"/>
        <end position="137"/>
    </location>
</feature>
<keyword evidence="5" id="KW-0597">Phosphoprotein</keyword>
<dbReference type="GO" id="GO:0005886">
    <property type="term" value="C:plasma membrane"/>
    <property type="evidence" value="ECO:0007669"/>
    <property type="project" value="UniProtKB-SubCell"/>
</dbReference>
<dbReference type="EMBL" id="QZJW01000019">
    <property type="protein sequence ID" value="RJO61477.1"/>
    <property type="molecule type" value="Genomic_DNA"/>
</dbReference>
<evidence type="ECO:0000256" key="8">
    <source>
        <dbReference type="ARBA" id="ARBA00022741"/>
    </source>
</evidence>
<dbReference type="PROSITE" id="PS50885">
    <property type="entry name" value="HAMP"/>
    <property type="match status" value="1"/>
</dbReference>
<dbReference type="GO" id="GO:0000155">
    <property type="term" value="F:phosphorelay sensor kinase activity"/>
    <property type="evidence" value="ECO:0007669"/>
    <property type="project" value="InterPro"/>
</dbReference>
<dbReference type="Pfam" id="PF00672">
    <property type="entry name" value="HAMP"/>
    <property type="match status" value="1"/>
</dbReference>
<feature type="transmembrane region" description="Helical" evidence="14">
    <location>
        <begin position="12"/>
        <end position="33"/>
    </location>
</feature>
<dbReference type="InterPro" id="IPR003661">
    <property type="entry name" value="HisK_dim/P_dom"/>
</dbReference>
<keyword evidence="6" id="KW-0808">Transferase</keyword>